<evidence type="ECO:0000256" key="7">
    <source>
        <dbReference type="ARBA" id="ARBA00023159"/>
    </source>
</evidence>
<evidence type="ECO:0000313" key="12">
    <source>
        <dbReference type="EMBL" id="MFC5582937.1"/>
    </source>
</evidence>
<dbReference type="Gene3D" id="3.30.160.70">
    <property type="entry name" value="Methylated DNA-protein cysteine methyltransferase domain"/>
    <property type="match status" value="1"/>
</dbReference>
<dbReference type="Gene3D" id="3.40.10.10">
    <property type="entry name" value="DNA Methylphosphotriester Repair Domain"/>
    <property type="match status" value="1"/>
</dbReference>
<dbReference type="InterPro" id="IPR014048">
    <property type="entry name" value="MethylDNA_cys_MeTrfase_DNA-bd"/>
</dbReference>
<name>A0ABW0T1E9_9GAMM</name>
<evidence type="ECO:0000313" key="13">
    <source>
        <dbReference type="Proteomes" id="UP001596111"/>
    </source>
</evidence>
<keyword evidence="13" id="KW-1185">Reference proteome</keyword>
<dbReference type="InterPro" id="IPR016221">
    <property type="entry name" value="Bifunct_regulatory_prot_Ada"/>
</dbReference>
<accession>A0ABW0T1E9</accession>
<dbReference type="InterPro" id="IPR018060">
    <property type="entry name" value="HTH_AraC"/>
</dbReference>
<feature type="domain" description="HTH araC/xylS-type" evidence="11">
    <location>
        <begin position="95"/>
        <end position="191"/>
    </location>
</feature>
<keyword evidence="6" id="KW-0805">Transcription regulation</keyword>
<evidence type="ECO:0000256" key="1">
    <source>
        <dbReference type="ARBA" id="ARBA00001286"/>
    </source>
</evidence>
<reference evidence="13" key="1">
    <citation type="journal article" date="2019" name="Int. J. Syst. Evol. Microbiol.">
        <title>The Global Catalogue of Microorganisms (GCM) 10K type strain sequencing project: providing services to taxonomists for standard genome sequencing and annotation.</title>
        <authorList>
            <consortium name="The Broad Institute Genomics Platform"/>
            <consortium name="The Broad Institute Genome Sequencing Center for Infectious Disease"/>
            <person name="Wu L."/>
            <person name="Ma J."/>
        </authorList>
    </citation>
    <scope>NUCLEOTIDE SEQUENCE [LARGE SCALE GENOMIC DNA]</scope>
    <source>
        <strain evidence="13">CGMCC 1.13587</strain>
    </source>
</reference>
<dbReference type="InterPro" id="IPR036217">
    <property type="entry name" value="MethylDNA_cys_MeTrfase_DNAb"/>
</dbReference>
<dbReference type="GO" id="GO:0008168">
    <property type="term" value="F:methyltransferase activity"/>
    <property type="evidence" value="ECO:0007669"/>
    <property type="project" value="UniProtKB-KW"/>
</dbReference>
<dbReference type="PANTHER" id="PTHR10815:SF14">
    <property type="entry name" value="BIFUNCTIONAL TRANSCRIPTIONAL ACTIVATOR_DNA REPAIR ENZYME ADA"/>
    <property type="match status" value="1"/>
</dbReference>
<dbReference type="PIRSF" id="PIRSF000409">
    <property type="entry name" value="Ada"/>
    <property type="match status" value="1"/>
</dbReference>
<dbReference type="Pfam" id="PF01035">
    <property type="entry name" value="DNA_binding_1"/>
    <property type="match status" value="1"/>
</dbReference>
<organism evidence="12 13">
    <name type="scientific">Rhodanobacter terrae</name>
    <dbReference type="NCBI Taxonomy" id="418647"/>
    <lineage>
        <taxon>Bacteria</taxon>
        <taxon>Pseudomonadati</taxon>
        <taxon>Pseudomonadota</taxon>
        <taxon>Gammaproteobacteria</taxon>
        <taxon>Lysobacterales</taxon>
        <taxon>Rhodanobacteraceae</taxon>
        <taxon>Rhodanobacter</taxon>
    </lineage>
</organism>
<comment type="catalytic activity">
    <reaction evidence="1">
        <text>a 4-O-methyl-thymidine in DNA + L-cysteinyl-[protein] = a thymidine in DNA + S-methyl-L-cysteinyl-[protein]</text>
        <dbReference type="Rhea" id="RHEA:53428"/>
        <dbReference type="Rhea" id="RHEA-COMP:10131"/>
        <dbReference type="Rhea" id="RHEA-COMP:10132"/>
        <dbReference type="Rhea" id="RHEA-COMP:13555"/>
        <dbReference type="Rhea" id="RHEA-COMP:13556"/>
        <dbReference type="ChEBI" id="CHEBI:29950"/>
        <dbReference type="ChEBI" id="CHEBI:82612"/>
        <dbReference type="ChEBI" id="CHEBI:137386"/>
        <dbReference type="ChEBI" id="CHEBI:137387"/>
        <dbReference type="EC" id="2.1.1.63"/>
    </reaction>
</comment>
<evidence type="ECO:0000259" key="11">
    <source>
        <dbReference type="PROSITE" id="PS01124"/>
    </source>
</evidence>
<keyword evidence="7" id="KW-0010">Activator</keyword>
<evidence type="ECO:0000256" key="10">
    <source>
        <dbReference type="ARBA" id="ARBA00049348"/>
    </source>
</evidence>
<dbReference type="SUPFAM" id="SSF46767">
    <property type="entry name" value="Methylated DNA-protein cysteine methyltransferase, C-terminal domain"/>
    <property type="match status" value="1"/>
</dbReference>
<dbReference type="Gene3D" id="1.10.10.10">
    <property type="entry name" value="Winged helix-like DNA-binding domain superfamily/Winged helix DNA-binding domain"/>
    <property type="match status" value="1"/>
</dbReference>
<dbReference type="Pfam" id="PF12833">
    <property type="entry name" value="HTH_18"/>
    <property type="match status" value="1"/>
</dbReference>
<dbReference type="PANTHER" id="PTHR10815">
    <property type="entry name" value="METHYLATED-DNA--PROTEIN-CYSTEINE METHYLTRANSFERASE"/>
    <property type="match status" value="1"/>
</dbReference>
<protein>
    <submittedName>
        <fullName evidence="12">Bifunctional DNA-binding transcriptional regulator/O6-methylguanine-DNA methyltransferase Ada</fullName>
        <ecNumber evidence="12">2.1.1.-</ecNumber>
    </submittedName>
</protein>
<keyword evidence="9" id="KW-0234">DNA repair</keyword>
<dbReference type="EMBL" id="JBHSNG010000027">
    <property type="protein sequence ID" value="MFC5582937.1"/>
    <property type="molecule type" value="Genomic_DNA"/>
</dbReference>
<dbReference type="SUPFAM" id="SSF46689">
    <property type="entry name" value="Homeodomain-like"/>
    <property type="match status" value="1"/>
</dbReference>
<dbReference type="NCBIfam" id="NF011964">
    <property type="entry name" value="PRK15435.1"/>
    <property type="match status" value="1"/>
</dbReference>
<evidence type="ECO:0000256" key="8">
    <source>
        <dbReference type="ARBA" id="ARBA00023163"/>
    </source>
</evidence>
<evidence type="ECO:0000256" key="3">
    <source>
        <dbReference type="ARBA" id="ARBA00022603"/>
    </source>
</evidence>
<comment type="catalytic activity">
    <reaction evidence="10">
        <text>a 6-O-methyl-2'-deoxyguanosine in DNA + L-cysteinyl-[protein] = S-methyl-L-cysteinyl-[protein] + a 2'-deoxyguanosine in DNA</text>
        <dbReference type="Rhea" id="RHEA:24000"/>
        <dbReference type="Rhea" id="RHEA-COMP:10131"/>
        <dbReference type="Rhea" id="RHEA-COMP:10132"/>
        <dbReference type="Rhea" id="RHEA-COMP:11367"/>
        <dbReference type="Rhea" id="RHEA-COMP:11368"/>
        <dbReference type="ChEBI" id="CHEBI:29950"/>
        <dbReference type="ChEBI" id="CHEBI:82612"/>
        <dbReference type="ChEBI" id="CHEBI:85445"/>
        <dbReference type="ChEBI" id="CHEBI:85448"/>
        <dbReference type="EC" id="2.1.1.63"/>
    </reaction>
</comment>
<dbReference type="CDD" id="cd06445">
    <property type="entry name" value="ATase"/>
    <property type="match status" value="1"/>
</dbReference>
<dbReference type="InterPro" id="IPR004026">
    <property type="entry name" value="Ada_DNA_repair_Zn-bd"/>
</dbReference>
<evidence type="ECO:0000256" key="4">
    <source>
        <dbReference type="ARBA" id="ARBA00022679"/>
    </source>
</evidence>
<dbReference type="InterPro" id="IPR009057">
    <property type="entry name" value="Homeodomain-like_sf"/>
</dbReference>
<comment type="cofactor">
    <cofactor evidence="2">
        <name>Zn(2+)</name>
        <dbReference type="ChEBI" id="CHEBI:29105"/>
    </cofactor>
</comment>
<dbReference type="SMART" id="SM00342">
    <property type="entry name" value="HTH_ARAC"/>
    <property type="match status" value="1"/>
</dbReference>
<dbReference type="Gene3D" id="1.10.10.60">
    <property type="entry name" value="Homeodomain-like"/>
    <property type="match status" value="1"/>
</dbReference>
<comment type="caution">
    <text evidence="12">The sequence shown here is derived from an EMBL/GenBank/DDBJ whole genome shotgun (WGS) entry which is preliminary data.</text>
</comment>
<dbReference type="RefSeq" id="WP_377329494.1">
    <property type="nucleotide sequence ID" value="NZ_JBHSNG010000027.1"/>
</dbReference>
<dbReference type="PROSITE" id="PS00374">
    <property type="entry name" value="MGMT"/>
    <property type="match status" value="1"/>
</dbReference>
<dbReference type="InterPro" id="IPR035451">
    <property type="entry name" value="Ada-like_dom_sf"/>
</dbReference>
<keyword evidence="12" id="KW-0238">DNA-binding</keyword>
<dbReference type="InterPro" id="IPR036388">
    <property type="entry name" value="WH-like_DNA-bd_sf"/>
</dbReference>
<keyword evidence="8" id="KW-0804">Transcription</keyword>
<dbReference type="NCBIfam" id="TIGR00589">
    <property type="entry name" value="ogt"/>
    <property type="match status" value="1"/>
</dbReference>
<keyword evidence="4 12" id="KW-0808">Transferase</keyword>
<evidence type="ECO:0000256" key="6">
    <source>
        <dbReference type="ARBA" id="ARBA00023015"/>
    </source>
</evidence>
<keyword evidence="3 12" id="KW-0489">Methyltransferase</keyword>
<proteinExistence type="predicted"/>
<evidence type="ECO:0000256" key="2">
    <source>
        <dbReference type="ARBA" id="ARBA00001947"/>
    </source>
</evidence>
<dbReference type="GO" id="GO:0032259">
    <property type="term" value="P:methylation"/>
    <property type="evidence" value="ECO:0007669"/>
    <property type="project" value="UniProtKB-KW"/>
</dbReference>
<dbReference type="PROSITE" id="PS01124">
    <property type="entry name" value="HTH_ARAC_FAMILY_2"/>
    <property type="match status" value="1"/>
</dbReference>
<gene>
    <name evidence="12" type="primary">ada</name>
    <name evidence="12" type="ORF">ACFPPB_17615</name>
</gene>
<dbReference type="SUPFAM" id="SSF57884">
    <property type="entry name" value="Ada DNA repair protein, N-terminal domain (N-Ada 10)"/>
    <property type="match status" value="1"/>
</dbReference>
<sequence length="359" mass="38544">MKTSDKHAALAATTQADPRWAAVQLRDARADGSFFYSVRTTGVYCRPSCGARPARPENVAFHDTAAAAERAGFRPCRRCKPDQPSLPAQHAAMITEACRLIESAETPPTLEQLAKPTGLSPFHFHRVFKSVTGLTPKQYAAARRASRVRSKLDRGGSVTEAIFDAGYNASSRFYETSNQVLGMTPSSYRAGGADHDIRFAIGECSLGAILVAQSDRGVCAILFGDDPDALARDLQDRFPRAKLIGGDSAFEQLVSAVVGFVEAPAIGLDLPLDVRGTAFQQRVWQALRDIPAGVTASYSEIARRVGSPNAVRAVAGACAANMLAVAIPCHRVVRNDGSLSGYRWGVERKRALLAREAQA</sequence>
<evidence type="ECO:0000256" key="5">
    <source>
        <dbReference type="ARBA" id="ARBA00022763"/>
    </source>
</evidence>
<keyword evidence="5" id="KW-0227">DNA damage</keyword>
<evidence type="ECO:0000256" key="9">
    <source>
        <dbReference type="ARBA" id="ARBA00023204"/>
    </source>
</evidence>
<dbReference type="SUPFAM" id="SSF53155">
    <property type="entry name" value="Methylated DNA-protein cysteine methyltransferase domain"/>
    <property type="match status" value="1"/>
</dbReference>
<dbReference type="GO" id="GO:0003677">
    <property type="term" value="F:DNA binding"/>
    <property type="evidence" value="ECO:0007669"/>
    <property type="project" value="UniProtKB-KW"/>
</dbReference>
<dbReference type="EC" id="2.1.1.-" evidence="12"/>
<dbReference type="Pfam" id="PF02805">
    <property type="entry name" value="Ada_Zn_binding"/>
    <property type="match status" value="1"/>
</dbReference>
<dbReference type="InterPro" id="IPR001497">
    <property type="entry name" value="MethylDNA_cys_MeTrfase_AS"/>
</dbReference>
<dbReference type="InterPro" id="IPR036631">
    <property type="entry name" value="MGMT_N_sf"/>
</dbReference>
<dbReference type="Proteomes" id="UP001596111">
    <property type="component" value="Unassembled WGS sequence"/>
</dbReference>